<evidence type="ECO:0000256" key="1">
    <source>
        <dbReference type="SAM" id="MobiDB-lite"/>
    </source>
</evidence>
<feature type="transmembrane region" description="Helical" evidence="2">
    <location>
        <begin position="156"/>
        <end position="172"/>
    </location>
</feature>
<feature type="region of interest" description="Disordered" evidence="1">
    <location>
        <begin position="724"/>
        <end position="744"/>
    </location>
</feature>
<feature type="transmembrane region" description="Helical" evidence="2">
    <location>
        <begin position="178"/>
        <end position="195"/>
    </location>
</feature>
<feature type="transmembrane region" description="Helical" evidence="2">
    <location>
        <begin position="75"/>
        <end position="94"/>
    </location>
</feature>
<keyword evidence="2" id="KW-1133">Transmembrane helix</keyword>
<feature type="transmembrane region" description="Helical" evidence="2">
    <location>
        <begin position="613"/>
        <end position="633"/>
    </location>
</feature>
<feature type="compositionally biased region" description="Basic and acidic residues" evidence="1">
    <location>
        <begin position="383"/>
        <end position="407"/>
    </location>
</feature>
<feature type="transmembrane region" description="Helical" evidence="2">
    <location>
        <begin position="45"/>
        <end position="63"/>
    </location>
</feature>
<evidence type="ECO:0000259" key="3">
    <source>
        <dbReference type="SMART" id="SM00460"/>
    </source>
</evidence>
<dbReference type="AlphaFoldDB" id="A0A0A0BUD9"/>
<organism evidence="4 5">
    <name type="scientific">Cellulomonas bogoriensis 69B4 = DSM 16987</name>
    <dbReference type="NCBI Taxonomy" id="1386082"/>
    <lineage>
        <taxon>Bacteria</taxon>
        <taxon>Bacillati</taxon>
        <taxon>Actinomycetota</taxon>
        <taxon>Actinomycetes</taxon>
        <taxon>Micrococcales</taxon>
        <taxon>Cellulomonadaceae</taxon>
        <taxon>Cellulomonas</taxon>
    </lineage>
</organism>
<dbReference type="EMBL" id="AXCZ01000119">
    <property type="protein sequence ID" value="KGM11287.1"/>
    <property type="molecule type" value="Genomic_DNA"/>
</dbReference>
<feature type="region of interest" description="Disordered" evidence="1">
    <location>
        <begin position="535"/>
        <end position="612"/>
    </location>
</feature>
<sequence>MDGPGGLGRSCTVSPVREWAGPVLTGTVVIAGAVGMSSLVRPDGWLVRVTVLVAALAITTALVRRRARSQGLPTMVATAVGAVVLWAWFAPAGLATPPGPDAMGHLLDLWGEGVRHVVGGRIPVTAGPGLALIVTCATVGLFLVSDLVAWGGRRPGLAGVVLAVPWVVVAAFERSPSGLALAVAAAGYLLTLAAAPPVEAPGPRTASTPGPAPTAVLAGATAVAALLLAPVLATLPGAGTWALPSIYSGRHTDAPVRLSTDLDMQTDLVERSDRPVLRYRSSDGAPYVLRLATLAHYESGRWRRDLGGGPDADARDGLLWPEHLEGGTEDALVIDVLALDERRVPLPVEPRRFDSPFQGRYVPQRDEVLGRVQPGSRISLSVAHRDLDPEHLRSDSPGRPADGREIPPDLGGRGAEIATLTREITAGARTAYDQALALQEHFRTGGGYEYSEQVPEPAGDEPVWEFLNERVGYCVQYATAMAVMAQTLDIPARLGVGFLPGEPNADGTYVVRARHAHAWPELYFEDAGWVRFEPTPSVQAGSPPPHAAPAADADEVEAEPQVTPDDAPGPEPDGAPDVDRAEEDPSAADEDDRDQGGEPQAGPGAEDEQSTPWPAVLLVTTLALAGGAAAWLLRTRSRRHGPRGVEHAWQRLRRELARHDLAWPASTSPRAARALLEPHLGPTGHEAMGRLVHTLEQVRYRPGSQDGEEPPTARLDAWVDAITRDLRPAATTPTPSDGGSPERQ</sequence>
<dbReference type="Gene3D" id="3.10.620.30">
    <property type="match status" value="1"/>
</dbReference>
<dbReference type="Pfam" id="PF11992">
    <property type="entry name" value="TgpA_N"/>
    <property type="match status" value="1"/>
</dbReference>
<feature type="region of interest" description="Disordered" evidence="1">
    <location>
        <begin position="379"/>
        <end position="413"/>
    </location>
</feature>
<feature type="compositionally biased region" description="Acidic residues" evidence="1">
    <location>
        <begin position="574"/>
        <end position="593"/>
    </location>
</feature>
<evidence type="ECO:0000313" key="5">
    <source>
        <dbReference type="Proteomes" id="UP000054314"/>
    </source>
</evidence>
<dbReference type="InterPro" id="IPR052901">
    <property type="entry name" value="Bact_TGase-like"/>
</dbReference>
<feature type="transmembrane region" description="Helical" evidence="2">
    <location>
        <begin position="215"/>
        <end position="235"/>
    </location>
</feature>
<reference evidence="4 5" key="1">
    <citation type="submission" date="2013-08" db="EMBL/GenBank/DDBJ databases">
        <title>Genome sequencing of Cellulomonas bogoriensis 69B4.</title>
        <authorList>
            <person name="Chen F."/>
            <person name="Li Y."/>
            <person name="Wang G."/>
        </authorList>
    </citation>
    <scope>NUCLEOTIDE SEQUENCE [LARGE SCALE GENOMIC DNA]</scope>
    <source>
        <strain evidence="4 5">69B4</strain>
    </source>
</reference>
<name>A0A0A0BUD9_9CELL</name>
<dbReference type="InterPro" id="IPR002931">
    <property type="entry name" value="Transglutaminase-like"/>
</dbReference>
<keyword evidence="2" id="KW-0472">Membrane</keyword>
<evidence type="ECO:0000313" key="4">
    <source>
        <dbReference type="EMBL" id="KGM11287.1"/>
    </source>
</evidence>
<dbReference type="Pfam" id="PF01841">
    <property type="entry name" value="Transglut_core"/>
    <property type="match status" value="1"/>
</dbReference>
<evidence type="ECO:0000256" key="2">
    <source>
        <dbReference type="SAM" id="Phobius"/>
    </source>
</evidence>
<proteinExistence type="predicted"/>
<accession>A0A0A0BUD9</accession>
<keyword evidence="5" id="KW-1185">Reference proteome</keyword>
<protein>
    <recommendedName>
        <fullName evidence="3">Transglutaminase-like domain-containing protein</fullName>
    </recommendedName>
</protein>
<dbReference type="SUPFAM" id="SSF54001">
    <property type="entry name" value="Cysteine proteinases"/>
    <property type="match status" value="1"/>
</dbReference>
<feature type="transmembrane region" description="Helical" evidence="2">
    <location>
        <begin position="129"/>
        <end position="149"/>
    </location>
</feature>
<dbReference type="PANTHER" id="PTHR42736:SF1">
    <property type="entry name" value="PROTEIN-GLUTAMINE GAMMA-GLUTAMYLTRANSFERASE"/>
    <property type="match status" value="1"/>
</dbReference>
<dbReference type="InterPro" id="IPR021878">
    <property type="entry name" value="TgpA_N"/>
</dbReference>
<feature type="domain" description="Transglutaminase-like" evidence="3">
    <location>
        <begin position="466"/>
        <end position="536"/>
    </location>
</feature>
<dbReference type="PANTHER" id="PTHR42736">
    <property type="entry name" value="PROTEIN-GLUTAMINE GAMMA-GLUTAMYLTRANSFERASE"/>
    <property type="match status" value="1"/>
</dbReference>
<keyword evidence="2" id="KW-0812">Transmembrane</keyword>
<dbReference type="Proteomes" id="UP000054314">
    <property type="component" value="Unassembled WGS sequence"/>
</dbReference>
<dbReference type="InterPro" id="IPR038765">
    <property type="entry name" value="Papain-like_cys_pep_sf"/>
</dbReference>
<gene>
    <name evidence="4" type="ORF">N869_03210</name>
</gene>
<dbReference type="SMART" id="SM00460">
    <property type="entry name" value="TGc"/>
    <property type="match status" value="1"/>
</dbReference>
<comment type="caution">
    <text evidence="4">The sequence shown here is derived from an EMBL/GenBank/DDBJ whole genome shotgun (WGS) entry which is preliminary data.</text>
</comment>